<sequence>MTVAVLDEYRVKGDSGVLNFDKTFETLKQAKRVLNRVIEVEN</sequence>
<protein>
    <submittedName>
        <fullName evidence="1">Uncharacterized protein</fullName>
    </submittedName>
</protein>
<name>A0A7X0HY85_9BACI</name>
<keyword evidence="2" id="KW-1185">Reference proteome</keyword>
<proteinExistence type="predicted"/>
<dbReference type="Proteomes" id="UP000531594">
    <property type="component" value="Unassembled WGS sequence"/>
</dbReference>
<gene>
    <name evidence="1" type="ORF">HNR53_004496</name>
</gene>
<accession>A0A7X0HY85</accession>
<evidence type="ECO:0000313" key="2">
    <source>
        <dbReference type="Proteomes" id="UP000531594"/>
    </source>
</evidence>
<evidence type="ECO:0000313" key="1">
    <source>
        <dbReference type="EMBL" id="MBB6447786.1"/>
    </source>
</evidence>
<dbReference type="EMBL" id="JACHGK010000029">
    <property type="protein sequence ID" value="MBB6447786.1"/>
    <property type="molecule type" value="Genomic_DNA"/>
</dbReference>
<reference evidence="1 2" key="1">
    <citation type="submission" date="2020-08" db="EMBL/GenBank/DDBJ databases">
        <title>Genomic Encyclopedia of Type Strains, Phase IV (KMG-IV): sequencing the most valuable type-strain genomes for metagenomic binning, comparative biology and taxonomic classification.</title>
        <authorList>
            <person name="Goeker M."/>
        </authorList>
    </citation>
    <scope>NUCLEOTIDE SEQUENCE [LARGE SCALE GENOMIC DNA]</scope>
    <source>
        <strain evidence="1 2">DSM 5391</strain>
    </source>
</reference>
<dbReference type="RefSeq" id="WP_281391889.1">
    <property type="nucleotide sequence ID" value="NZ_JACHGK010000029.1"/>
</dbReference>
<dbReference type="AlphaFoldDB" id="A0A7X0HY85"/>
<comment type="caution">
    <text evidence="1">The sequence shown here is derived from an EMBL/GenBank/DDBJ whole genome shotgun (WGS) entry which is preliminary data.</text>
</comment>
<organism evidence="1 2">
    <name type="scientific">Bacillus benzoevorans</name>
    <dbReference type="NCBI Taxonomy" id="1456"/>
    <lineage>
        <taxon>Bacteria</taxon>
        <taxon>Bacillati</taxon>
        <taxon>Bacillota</taxon>
        <taxon>Bacilli</taxon>
        <taxon>Bacillales</taxon>
        <taxon>Bacillaceae</taxon>
        <taxon>Bacillus</taxon>
    </lineage>
</organism>